<protein>
    <submittedName>
        <fullName evidence="2">Uncharacterized protein</fullName>
    </submittedName>
</protein>
<keyword evidence="1" id="KW-0732">Signal</keyword>
<name>A0AA88DNN9_FICCA</name>
<dbReference type="Proteomes" id="UP001187192">
    <property type="component" value="Unassembled WGS sequence"/>
</dbReference>
<accession>A0AA88DNN9</accession>
<evidence type="ECO:0000256" key="1">
    <source>
        <dbReference type="SAM" id="SignalP"/>
    </source>
</evidence>
<proteinExistence type="predicted"/>
<organism evidence="2 3">
    <name type="scientific">Ficus carica</name>
    <name type="common">Common fig</name>
    <dbReference type="NCBI Taxonomy" id="3494"/>
    <lineage>
        <taxon>Eukaryota</taxon>
        <taxon>Viridiplantae</taxon>
        <taxon>Streptophyta</taxon>
        <taxon>Embryophyta</taxon>
        <taxon>Tracheophyta</taxon>
        <taxon>Spermatophyta</taxon>
        <taxon>Magnoliopsida</taxon>
        <taxon>eudicotyledons</taxon>
        <taxon>Gunneridae</taxon>
        <taxon>Pentapetalae</taxon>
        <taxon>rosids</taxon>
        <taxon>fabids</taxon>
        <taxon>Rosales</taxon>
        <taxon>Moraceae</taxon>
        <taxon>Ficeae</taxon>
        <taxon>Ficus</taxon>
    </lineage>
</organism>
<evidence type="ECO:0000313" key="2">
    <source>
        <dbReference type="EMBL" id="GMN58727.1"/>
    </source>
</evidence>
<dbReference type="EMBL" id="BTGU01000080">
    <property type="protein sequence ID" value="GMN58727.1"/>
    <property type="molecule type" value="Genomic_DNA"/>
</dbReference>
<comment type="caution">
    <text evidence="2">The sequence shown here is derived from an EMBL/GenBank/DDBJ whole genome shotgun (WGS) entry which is preliminary data.</text>
</comment>
<reference evidence="2" key="1">
    <citation type="submission" date="2023-07" db="EMBL/GenBank/DDBJ databases">
        <title>draft genome sequence of fig (Ficus carica).</title>
        <authorList>
            <person name="Takahashi T."/>
            <person name="Nishimura K."/>
        </authorList>
    </citation>
    <scope>NUCLEOTIDE SEQUENCE</scope>
</reference>
<keyword evidence="3" id="KW-1185">Reference proteome</keyword>
<dbReference type="AlphaFoldDB" id="A0AA88DNN9"/>
<evidence type="ECO:0000313" key="3">
    <source>
        <dbReference type="Proteomes" id="UP001187192"/>
    </source>
</evidence>
<sequence length="93" mass="10890">MLLLFLFIWSLFFLGTFQLQSSQTQVLLQLKKHLEYPKQLEVWQEHGVDFCYITSSSQVNLTCQENVLTELRIIGDKPNKMIEFNGLPIPTRT</sequence>
<feature type="signal peptide" evidence="1">
    <location>
        <begin position="1"/>
        <end position="18"/>
    </location>
</feature>
<gene>
    <name evidence="2" type="ORF">TIFTF001_027824</name>
</gene>
<feature type="chain" id="PRO_5041653778" evidence="1">
    <location>
        <begin position="19"/>
        <end position="93"/>
    </location>
</feature>